<feature type="transmembrane region" description="Helical" evidence="1">
    <location>
        <begin position="84"/>
        <end position="102"/>
    </location>
</feature>
<feature type="transmembrane region" description="Helical" evidence="1">
    <location>
        <begin position="114"/>
        <end position="135"/>
    </location>
</feature>
<proteinExistence type="predicted"/>
<evidence type="ECO:0000256" key="1">
    <source>
        <dbReference type="SAM" id="Phobius"/>
    </source>
</evidence>
<feature type="transmembrane region" description="Helical" evidence="1">
    <location>
        <begin position="12"/>
        <end position="28"/>
    </location>
</feature>
<evidence type="ECO:0000313" key="3">
    <source>
        <dbReference type="Proteomes" id="UP001216595"/>
    </source>
</evidence>
<gene>
    <name evidence="2" type="ORF">PQU94_00980</name>
</gene>
<evidence type="ECO:0000313" key="2">
    <source>
        <dbReference type="EMBL" id="MDC7692846.1"/>
    </source>
</evidence>
<feature type="transmembrane region" description="Helical" evidence="1">
    <location>
        <begin position="35"/>
        <end position="51"/>
    </location>
</feature>
<sequence>MTLDLGAVDLWAWTGHFLMAALVIWALWRGEVAERLSALIIFVGWSLTPMVQSVGVIGLDPGTTLVDVIATICLIWLSERERKLWLLLASACALLGTTGHFASEISPPTEFRAYFLNNGFWSGYMLLLALFIGMLNAERGRMPVNSQG</sequence>
<dbReference type="RefSeq" id="WP_272739631.1">
    <property type="nucleotide sequence ID" value="NZ_JAQQKW010000001.1"/>
</dbReference>
<accession>A0ABT5IBL1</accession>
<reference evidence="2 3" key="1">
    <citation type="submission" date="2023-01" db="EMBL/GenBank/DDBJ databases">
        <title>Novel species of the genus Asticcacaulis isolated from rivers.</title>
        <authorList>
            <person name="Lu H."/>
        </authorList>
    </citation>
    <scope>NUCLEOTIDE SEQUENCE [LARGE SCALE GENOMIC DNA]</scope>
    <source>
        <strain evidence="2 3">DXS10W</strain>
    </source>
</reference>
<comment type="caution">
    <text evidence="2">The sequence shown here is derived from an EMBL/GenBank/DDBJ whole genome shotgun (WGS) entry which is preliminary data.</text>
</comment>
<organism evidence="2 3">
    <name type="scientific">Asticcacaulis currens</name>
    <dbReference type="NCBI Taxonomy" id="2984210"/>
    <lineage>
        <taxon>Bacteria</taxon>
        <taxon>Pseudomonadati</taxon>
        <taxon>Pseudomonadota</taxon>
        <taxon>Alphaproteobacteria</taxon>
        <taxon>Caulobacterales</taxon>
        <taxon>Caulobacteraceae</taxon>
        <taxon>Asticcacaulis</taxon>
    </lineage>
</organism>
<keyword evidence="3" id="KW-1185">Reference proteome</keyword>
<keyword evidence="1" id="KW-0812">Transmembrane</keyword>
<dbReference type="Proteomes" id="UP001216595">
    <property type="component" value="Unassembled WGS sequence"/>
</dbReference>
<dbReference type="EMBL" id="JAQQKW010000001">
    <property type="protein sequence ID" value="MDC7692846.1"/>
    <property type="molecule type" value="Genomic_DNA"/>
</dbReference>
<feature type="transmembrane region" description="Helical" evidence="1">
    <location>
        <begin position="57"/>
        <end position="77"/>
    </location>
</feature>
<name>A0ABT5IBL1_9CAUL</name>
<keyword evidence="1" id="KW-1133">Transmembrane helix</keyword>
<protein>
    <submittedName>
        <fullName evidence="2">Uncharacterized protein</fullName>
    </submittedName>
</protein>
<keyword evidence="1" id="KW-0472">Membrane</keyword>